<keyword evidence="3" id="KW-1185">Reference proteome</keyword>
<reference evidence="2" key="2">
    <citation type="submission" date="2020-11" db="EMBL/GenBank/DDBJ databases">
        <authorList>
            <person name="McCartney M.A."/>
            <person name="Auch B."/>
            <person name="Kono T."/>
            <person name="Mallez S."/>
            <person name="Becker A."/>
            <person name="Gohl D.M."/>
            <person name="Silverstein K.A.T."/>
            <person name="Koren S."/>
            <person name="Bechman K.B."/>
            <person name="Herman A."/>
            <person name="Abrahante J.E."/>
            <person name="Garbe J."/>
        </authorList>
    </citation>
    <scope>NUCLEOTIDE SEQUENCE</scope>
    <source>
        <strain evidence="2">Duluth1</strain>
        <tissue evidence="2">Whole animal</tissue>
    </source>
</reference>
<reference evidence="2" key="1">
    <citation type="journal article" date="2019" name="bioRxiv">
        <title>The Genome of the Zebra Mussel, Dreissena polymorpha: A Resource for Invasive Species Research.</title>
        <authorList>
            <person name="McCartney M.A."/>
            <person name="Auch B."/>
            <person name="Kono T."/>
            <person name="Mallez S."/>
            <person name="Zhang Y."/>
            <person name="Obille A."/>
            <person name="Becker A."/>
            <person name="Abrahante J.E."/>
            <person name="Garbe J."/>
            <person name="Badalamenti J.P."/>
            <person name="Herman A."/>
            <person name="Mangelson H."/>
            <person name="Liachko I."/>
            <person name="Sullivan S."/>
            <person name="Sone E.D."/>
            <person name="Koren S."/>
            <person name="Silverstein K.A.T."/>
            <person name="Beckman K.B."/>
            <person name="Gohl D.M."/>
        </authorList>
    </citation>
    <scope>NUCLEOTIDE SEQUENCE</scope>
    <source>
        <strain evidence="2">Duluth1</strain>
        <tissue evidence="2">Whole animal</tissue>
    </source>
</reference>
<accession>A0A9D4G5K2</accession>
<organism evidence="2 3">
    <name type="scientific">Dreissena polymorpha</name>
    <name type="common">Zebra mussel</name>
    <name type="synonym">Mytilus polymorpha</name>
    <dbReference type="NCBI Taxonomy" id="45954"/>
    <lineage>
        <taxon>Eukaryota</taxon>
        <taxon>Metazoa</taxon>
        <taxon>Spiralia</taxon>
        <taxon>Lophotrochozoa</taxon>
        <taxon>Mollusca</taxon>
        <taxon>Bivalvia</taxon>
        <taxon>Autobranchia</taxon>
        <taxon>Heteroconchia</taxon>
        <taxon>Euheterodonta</taxon>
        <taxon>Imparidentia</taxon>
        <taxon>Neoheterodontei</taxon>
        <taxon>Myida</taxon>
        <taxon>Dreissenoidea</taxon>
        <taxon>Dreissenidae</taxon>
        <taxon>Dreissena</taxon>
    </lineage>
</organism>
<proteinExistence type="predicted"/>
<name>A0A9D4G5K2_DREPO</name>
<sequence>MSIQTLRTHTLPDECPPEHRGHRLSQTNVYLNTEDTDPPGRIPTRTPRTQVLLDECSPYH</sequence>
<gene>
    <name evidence="2" type="ORF">DPMN_137892</name>
</gene>
<protein>
    <submittedName>
        <fullName evidence="2">Uncharacterized protein</fullName>
    </submittedName>
</protein>
<dbReference type="EMBL" id="JAIWYP010000006">
    <property type="protein sequence ID" value="KAH3809519.1"/>
    <property type="molecule type" value="Genomic_DNA"/>
</dbReference>
<dbReference type="AlphaFoldDB" id="A0A9D4G5K2"/>
<evidence type="ECO:0000256" key="1">
    <source>
        <dbReference type="SAM" id="MobiDB-lite"/>
    </source>
</evidence>
<evidence type="ECO:0000313" key="2">
    <source>
        <dbReference type="EMBL" id="KAH3809519.1"/>
    </source>
</evidence>
<dbReference type="Proteomes" id="UP000828390">
    <property type="component" value="Unassembled WGS sequence"/>
</dbReference>
<feature type="region of interest" description="Disordered" evidence="1">
    <location>
        <begin position="1"/>
        <end position="22"/>
    </location>
</feature>
<feature type="compositionally biased region" description="Basic and acidic residues" evidence="1">
    <location>
        <begin position="10"/>
        <end position="19"/>
    </location>
</feature>
<comment type="caution">
    <text evidence="2">The sequence shown here is derived from an EMBL/GenBank/DDBJ whole genome shotgun (WGS) entry which is preliminary data.</text>
</comment>
<evidence type="ECO:0000313" key="3">
    <source>
        <dbReference type="Proteomes" id="UP000828390"/>
    </source>
</evidence>